<feature type="domain" description="EGF-like" evidence="9">
    <location>
        <begin position="260"/>
        <end position="298"/>
    </location>
</feature>
<evidence type="ECO:0000256" key="8">
    <source>
        <dbReference type="SAM" id="SignalP"/>
    </source>
</evidence>
<dbReference type="EMBL" id="CACVKT020009053">
    <property type="protein sequence ID" value="CAC5419729.1"/>
    <property type="molecule type" value="Genomic_DNA"/>
</dbReference>
<dbReference type="GO" id="GO:0007160">
    <property type="term" value="P:cell-matrix adhesion"/>
    <property type="evidence" value="ECO:0007669"/>
    <property type="project" value="InterPro"/>
</dbReference>
<dbReference type="PROSITE" id="PS01186">
    <property type="entry name" value="EGF_2"/>
    <property type="match status" value="3"/>
</dbReference>
<dbReference type="PROSITE" id="PS01187">
    <property type="entry name" value="EGF_CA"/>
    <property type="match status" value="1"/>
</dbReference>
<feature type="domain" description="EGF-like" evidence="9">
    <location>
        <begin position="300"/>
        <end position="336"/>
    </location>
</feature>
<comment type="caution">
    <text evidence="6">Lacks conserved residue(s) required for the propagation of feature annotation.</text>
</comment>
<dbReference type="SUPFAM" id="SSF57196">
    <property type="entry name" value="EGF/Laminin"/>
    <property type="match status" value="2"/>
</dbReference>
<dbReference type="Gene3D" id="2.10.25.10">
    <property type="entry name" value="Laminin"/>
    <property type="match status" value="5"/>
</dbReference>
<evidence type="ECO:0000256" key="3">
    <source>
        <dbReference type="ARBA" id="ARBA00022737"/>
    </source>
</evidence>
<dbReference type="InterPro" id="IPR000152">
    <property type="entry name" value="EGF-type_Asp/Asn_hydroxyl_site"/>
</dbReference>
<dbReference type="SMART" id="SM00179">
    <property type="entry name" value="EGF_CA"/>
    <property type="match status" value="5"/>
</dbReference>
<evidence type="ECO:0008006" key="13">
    <source>
        <dbReference type="Google" id="ProtNLM"/>
    </source>
</evidence>
<dbReference type="PANTHER" id="PTHR24049">
    <property type="entry name" value="CRUMBS FAMILY MEMBER"/>
    <property type="match status" value="1"/>
</dbReference>
<dbReference type="PROSITE" id="PS50026">
    <property type="entry name" value="EGF_3"/>
    <property type="match status" value="5"/>
</dbReference>
<dbReference type="InterPro" id="IPR003886">
    <property type="entry name" value="NIDO_dom"/>
</dbReference>
<dbReference type="InterPro" id="IPR051022">
    <property type="entry name" value="Notch_Cell-Fate_Det"/>
</dbReference>
<feature type="disulfide bond" evidence="6">
    <location>
        <begin position="402"/>
        <end position="411"/>
    </location>
</feature>
<dbReference type="Proteomes" id="UP000507470">
    <property type="component" value="Unassembled WGS sequence"/>
</dbReference>
<dbReference type="FunFam" id="2.10.25.10:FF:000472">
    <property type="entry name" value="Uncharacterized protein, isoform A"/>
    <property type="match status" value="1"/>
</dbReference>
<evidence type="ECO:0000259" key="10">
    <source>
        <dbReference type="PROSITE" id="PS51220"/>
    </source>
</evidence>
<evidence type="ECO:0000256" key="7">
    <source>
        <dbReference type="SAM" id="Phobius"/>
    </source>
</evidence>
<evidence type="ECO:0000256" key="4">
    <source>
        <dbReference type="ARBA" id="ARBA00023157"/>
    </source>
</evidence>
<dbReference type="AlphaFoldDB" id="A0A6J8EGA0"/>
<dbReference type="SUPFAM" id="SSF57184">
    <property type="entry name" value="Growth factor receptor domain"/>
    <property type="match status" value="1"/>
</dbReference>
<evidence type="ECO:0000313" key="11">
    <source>
        <dbReference type="EMBL" id="CAC5419729.1"/>
    </source>
</evidence>
<feature type="disulfide bond" evidence="6">
    <location>
        <begin position="326"/>
        <end position="335"/>
    </location>
</feature>
<evidence type="ECO:0000256" key="2">
    <source>
        <dbReference type="ARBA" id="ARBA00022729"/>
    </source>
</evidence>
<keyword evidence="5" id="KW-0325">Glycoprotein</keyword>
<organism evidence="11 12">
    <name type="scientific">Mytilus coruscus</name>
    <name type="common">Sea mussel</name>
    <dbReference type="NCBI Taxonomy" id="42192"/>
    <lineage>
        <taxon>Eukaryota</taxon>
        <taxon>Metazoa</taxon>
        <taxon>Spiralia</taxon>
        <taxon>Lophotrochozoa</taxon>
        <taxon>Mollusca</taxon>
        <taxon>Bivalvia</taxon>
        <taxon>Autobranchia</taxon>
        <taxon>Pteriomorphia</taxon>
        <taxon>Mytilida</taxon>
        <taxon>Mytiloidea</taxon>
        <taxon>Mytilidae</taxon>
        <taxon>Mytilinae</taxon>
        <taxon>Mytilus</taxon>
    </lineage>
</organism>
<sequence>MEIFSVWLIIVALLNACFAIPLSMFYPYGNPSHDILLPQNDDDSSSEIHISSSFPFFNSSHRSLFVNTNGDLTFLSSLSSFTPTPFPYLQNSQIIAIYWGDIDTRKGGDIWYRETTDSALLQKASTEIHSVFPQQSGFNASWIFVTTWSNVAFYGASSIGQRKRNTFQCVLVTDGTHSFVIYNYYKIQWTTGTSNNGSDSTGLGGIPAQVGFDAGDGVNYYVVNGSRTPGIINIPQMSNVGIPGKYIFRVDLASIEQATLVNECDEQVCLHNGTCQDLDGLSTWLCNCVSGFTGIHCETDINECHSSPCQHDGNCLNLLDDYRCHCQAGYSGNDCQIDIDECQSNPCMNGATCRDRNNSYTCDCQQGYVGNNCQIATNECNSNPCRNNGTCVDLINGYKCYCSNESIGQHCEHWMDHCSSYPCLHEGTCINKYDGFKCECIDSWFGDICEYRQTNESESCSVLEYSECSCFTQQLKQNKTSNKMLIGSVGYVIGFLFTILSYCAWIMLNKSQRDHKIYPHEATILQREVFKENKNAKKSAQSSQRINKLHESRLRKQKQQKEHHNCFLDHSGFDFSKLYVNEDGSRKILKCRHQRVQNDI</sequence>
<dbReference type="CDD" id="cd00054">
    <property type="entry name" value="EGF_CA"/>
    <property type="match status" value="5"/>
</dbReference>
<name>A0A6J8EGA0_MYTCO</name>
<dbReference type="InterPro" id="IPR000742">
    <property type="entry name" value="EGF"/>
</dbReference>
<evidence type="ECO:0000259" key="9">
    <source>
        <dbReference type="PROSITE" id="PS50026"/>
    </source>
</evidence>
<dbReference type="FunFam" id="2.10.25.10:FF:000066">
    <property type="entry name" value="FAT atypical cadherin 4"/>
    <property type="match status" value="1"/>
</dbReference>
<feature type="domain" description="EGF-like" evidence="9">
    <location>
        <begin position="414"/>
        <end position="450"/>
    </location>
</feature>
<keyword evidence="4 6" id="KW-1015">Disulfide bond</keyword>
<feature type="disulfide bond" evidence="6">
    <location>
        <begin position="288"/>
        <end position="297"/>
    </location>
</feature>
<keyword evidence="3" id="KW-0677">Repeat</keyword>
<evidence type="ECO:0000256" key="6">
    <source>
        <dbReference type="PROSITE-ProRule" id="PRU00076"/>
    </source>
</evidence>
<gene>
    <name evidence="11" type="ORF">MCOR_52036</name>
</gene>
<evidence type="ECO:0000313" key="12">
    <source>
        <dbReference type="Proteomes" id="UP000507470"/>
    </source>
</evidence>
<dbReference type="PROSITE" id="PS00022">
    <property type="entry name" value="EGF_1"/>
    <property type="match status" value="5"/>
</dbReference>
<feature type="disulfide bond" evidence="6">
    <location>
        <begin position="364"/>
        <end position="373"/>
    </location>
</feature>
<keyword evidence="2 8" id="KW-0732">Signal</keyword>
<accession>A0A6J8EGA0</accession>
<keyword evidence="7" id="KW-0812">Transmembrane</keyword>
<feature type="signal peptide" evidence="8">
    <location>
        <begin position="1"/>
        <end position="19"/>
    </location>
</feature>
<keyword evidence="12" id="KW-1185">Reference proteome</keyword>
<proteinExistence type="predicted"/>
<dbReference type="InterPro" id="IPR009030">
    <property type="entry name" value="Growth_fac_rcpt_cys_sf"/>
</dbReference>
<feature type="domain" description="NIDO" evidence="10">
    <location>
        <begin position="97"/>
        <end position="253"/>
    </location>
</feature>
<keyword evidence="1 6" id="KW-0245">EGF-like domain</keyword>
<dbReference type="SMART" id="SM00181">
    <property type="entry name" value="EGF"/>
    <property type="match status" value="5"/>
</dbReference>
<feature type="domain" description="EGF-like" evidence="9">
    <location>
        <begin position="376"/>
        <end position="412"/>
    </location>
</feature>
<keyword evidence="7" id="KW-0472">Membrane</keyword>
<dbReference type="GO" id="GO:0005509">
    <property type="term" value="F:calcium ion binding"/>
    <property type="evidence" value="ECO:0007669"/>
    <property type="project" value="InterPro"/>
</dbReference>
<keyword evidence="7" id="KW-1133">Transmembrane helix</keyword>
<dbReference type="InterPro" id="IPR001881">
    <property type="entry name" value="EGF-like_Ca-bd_dom"/>
</dbReference>
<feature type="disulfide bond" evidence="6">
    <location>
        <begin position="440"/>
        <end position="449"/>
    </location>
</feature>
<evidence type="ECO:0000256" key="1">
    <source>
        <dbReference type="ARBA" id="ARBA00022536"/>
    </source>
</evidence>
<dbReference type="FunFam" id="2.10.25.10:FF:000117">
    <property type="entry name" value="Delta-like protein"/>
    <property type="match status" value="1"/>
</dbReference>
<dbReference type="Pfam" id="PF00008">
    <property type="entry name" value="EGF"/>
    <property type="match status" value="5"/>
</dbReference>
<dbReference type="OrthoDB" id="283575at2759"/>
<dbReference type="PROSITE" id="PS51220">
    <property type="entry name" value="NIDO"/>
    <property type="match status" value="1"/>
</dbReference>
<reference evidence="11 12" key="1">
    <citation type="submission" date="2020-06" db="EMBL/GenBank/DDBJ databases">
        <authorList>
            <person name="Li R."/>
            <person name="Bekaert M."/>
        </authorList>
    </citation>
    <scope>NUCLEOTIDE SEQUENCE [LARGE SCALE GENOMIC DNA]</scope>
    <source>
        <strain evidence="12">wild</strain>
    </source>
</reference>
<dbReference type="FunFam" id="2.10.25.10:FF:000122">
    <property type="entry name" value="Protein crumbs homolog 2"/>
    <property type="match status" value="1"/>
</dbReference>
<dbReference type="SMART" id="SM00539">
    <property type="entry name" value="NIDO"/>
    <property type="match status" value="1"/>
</dbReference>
<dbReference type="PROSITE" id="PS00010">
    <property type="entry name" value="ASX_HYDROXYL"/>
    <property type="match status" value="4"/>
</dbReference>
<dbReference type="PRINTS" id="PR00010">
    <property type="entry name" value="EGFBLOOD"/>
</dbReference>
<feature type="transmembrane region" description="Helical" evidence="7">
    <location>
        <begin position="484"/>
        <end position="508"/>
    </location>
</feature>
<feature type="disulfide bond" evidence="6">
    <location>
        <begin position="269"/>
        <end position="286"/>
    </location>
</feature>
<dbReference type="InterPro" id="IPR018097">
    <property type="entry name" value="EGF_Ca-bd_CS"/>
</dbReference>
<protein>
    <recommendedName>
        <fullName evidence="13">Sushi, nidogen and EGF-like domain-containing protein 1,Alpha-tectorin</fullName>
    </recommendedName>
</protein>
<feature type="chain" id="PRO_5027070612" description="Sushi, nidogen and EGF-like domain-containing protein 1,Alpha-tectorin" evidence="8">
    <location>
        <begin position="20"/>
        <end position="600"/>
    </location>
</feature>
<dbReference type="Pfam" id="PF06119">
    <property type="entry name" value="NIDO"/>
    <property type="match status" value="1"/>
</dbReference>
<feature type="domain" description="EGF-like" evidence="9">
    <location>
        <begin position="338"/>
        <end position="374"/>
    </location>
</feature>
<evidence type="ECO:0000256" key="5">
    <source>
        <dbReference type="ARBA" id="ARBA00023180"/>
    </source>
</evidence>